<feature type="coiled-coil region" evidence="2">
    <location>
        <begin position="119"/>
        <end position="166"/>
    </location>
</feature>
<proteinExistence type="predicted"/>
<dbReference type="Proteomes" id="UP001168821">
    <property type="component" value="Unassembled WGS sequence"/>
</dbReference>
<evidence type="ECO:0000256" key="2">
    <source>
        <dbReference type="SAM" id="Coils"/>
    </source>
</evidence>
<accession>A0AA38HS93</accession>
<feature type="compositionally biased region" description="Acidic residues" evidence="3">
    <location>
        <begin position="332"/>
        <end position="345"/>
    </location>
</feature>
<dbReference type="EMBL" id="JALNTZ010000008">
    <property type="protein sequence ID" value="KAJ3642925.1"/>
    <property type="molecule type" value="Genomic_DNA"/>
</dbReference>
<dbReference type="AlphaFoldDB" id="A0AA38HS93"/>
<keyword evidence="2" id="KW-0175">Coiled coil</keyword>
<dbReference type="InterPro" id="IPR019734">
    <property type="entry name" value="TPR_rpt"/>
</dbReference>
<protein>
    <submittedName>
        <fullName evidence="4">Uncharacterized protein</fullName>
    </submittedName>
</protein>
<name>A0AA38HS93_9CUCU</name>
<feature type="repeat" description="TPR" evidence="1">
    <location>
        <begin position="133"/>
        <end position="166"/>
    </location>
</feature>
<dbReference type="Gene3D" id="1.25.40.10">
    <property type="entry name" value="Tetratricopeptide repeat domain"/>
    <property type="match status" value="1"/>
</dbReference>
<keyword evidence="1" id="KW-0802">TPR repeat</keyword>
<feature type="repeat" description="TPR" evidence="1">
    <location>
        <begin position="265"/>
        <end position="298"/>
    </location>
</feature>
<evidence type="ECO:0000313" key="5">
    <source>
        <dbReference type="Proteomes" id="UP001168821"/>
    </source>
</evidence>
<organism evidence="4 5">
    <name type="scientific">Zophobas morio</name>
    <dbReference type="NCBI Taxonomy" id="2755281"/>
    <lineage>
        <taxon>Eukaryota</taxon>
        <taxon>Metazoa</taxon>
        <taxon>Ecdysozoa</taxon>
        <taxon>Arthropoda</taxon>
        <taxon>Hexapoda</taxon>
        <taxon>Insecta</taxon>
        <taxon>Pterygota</taxon>
        <taxon>Neoptera</taxon>
        <taxon>Endopterygota</taxon>
        <taxon>Coleoptera</taxon>
        <taxon>Polyphaga</taxon>
        <taxon>Cucujiformia</taxon>
        <taxon>Tenebrionidae</taxon>
        <taxon>Zophobas</taxon>
    </lineage>
</organism>
<feature type="region of interest" description="Disordered" evidence="3">
    <location>
        <begin position="328"/>
        <end position="351"/>
    </location>
</feature>
<dbReference type="InterPro" id="IPR011990">
    <property type="entry name" value="TPR-like_helical_dom_sf"/>
</dbReference>
<evidence type="ECO:0000256" key="1">
    <source>
        <dbReference type="PROSITE-ProRule" id="PRU00339"/>
    </source>
</evidence>
<gene>
    <name evidence="4" type="ORF">Zmor_025672</name>
</gene>
<keyword evidence="5" id="KW-1185">Reference proteome</keyword>
<dbReference type="PROSITE" id="PS50005">
    <property type="entry name" value="TPR"/>
    <property type="match status" value="2"/>
</dbReference>
<dbReference type="SUPFAM" id="SSF48452">
    <property type="entry name" value="TPR-like"/>
    <property type="match status" value="1"/>
</dbReference>
<evidence type="ECO:0000256" key="3">
    <source>
        <dbReference type="SAM" id="MobiDB-lite"/>
    </source>
</evidence>
<sequence length="351" mass="39634">MGTIESYLKVVNNTNQDIIDTLVSSCDDHDWDANCRPDKNFQHQKIPAQGGSVSQRLELNKTASHCPFNMVLTFADGTADKFRIHQKHAFGCCPGFNHMERAHDITYSVSNENKPTLIIKIANTDQQAQNEEAEEKNREGEVALEAKNYETAIKKFDEALNLATQDSVSSKIKSSKSQAFNQFGEELLQKVWDLEADITEDKSQEIQDMLNQALKLFQDAEALSNSPKYRQNLTLVSLKIEGTRIFNEANDLEKEAFGMFDNGGGDSVAARNNYQEALVKFQEALKKFEEAMQLDPDKFEDCVSIARGHIEEVNKMIDDIERVGLNDFSGQEAEDDEMTTEDEDRIDVTLI</sequence>
<evidence type="ECO:0000313" key="4">
    <source>
        <dbReference type="EMBL" id="KAJ3642925.1"/>
    </source>
</evidence>
<comment type="caution">
    <text evidence="4">The sequence shown here is derived from an EMBL/GenBank/DDBJ whole genome shotgun (WGS) entry which is preliminary data.</text>
</comment>
<reference evidence="4" key="1">
    <citation type="journal article" date="2023" name="G3 (Bethesda)">
        <title>Whole genome assemblies of Zophobas morio and Tenebrio molitor.</title>
        <authorList>
            <person name="Kaur S."/>
            <person name="Stinson S.A."/>
            <person name="diCenzo G.C."/>
        </authorList>
    </citation>
    <scope>NUCLEOTIDE SEQUENCE</scope>
    <source>
        <strain evidence="4">QUZm001</strain>
    </source>
</reference>